<keyword evidence="1" id="KW-1133">Transmembrane helix</keyword>
<evidence type="ECO:0008006" key="4">
    <source>
        <dbReference type="Google" id="ProtNLM"/>
    </source>
</evidence>
<accession>A0A1H3JCD8</accession>
<keyword evidence="1" id="KW-0472">Membrane</keyword>
<feature type="transmembrane region" description="Helical" evidence="1">
    <location>
        <begin position="114"/>
        <end position="137"/>
    </location>
</feature>
<keyword evidence="1" id="KW-0812">Transmembrane</keyword>
<feature type="transmembrane region" description="Helical" evidence="1">
    <location>
        <begin position="83"/>
        <end position="102"/>
    </location>
</feature>
<dbReference type="EMBL" id="FNOY01000032">
    <property type="protein sequence ID" value="SDY37690.1"/>
    <property type="molecule type" value="Genomic_DNA"/>
</dbReference>
<reference evidence="2 3" key="1">
    <citation type="submission" date="2016-10" db="EMBL/GenBank/DDBJ databases">
        <authorList>
            <person name="de Groot N.N."/>
        </authorList>
    </citation>
    <scope>NUCLEOTIDE SEQUENCE [LARGE SCALE GENOMIC DNA]</scope>
    <source>
        <strain evidence="2 3">Nm1</strain>
    </source>
</reference>
<feature type="transmembrane region" description="Helical" evidence="1">
    <location>
        <begin position="6"/>
        <end position="25"/>
    </location>
</feature>
<dbReference type="AlphaFoldDB" id="A0A1H3JCD8"/>
<dbReference type="OrthoDB" id="9787530at2"/>
<sequence>MFTLSTRSQISIGLVLAALMIITRGHHFASLHSLPGASWAIFFLAGVYLRSAWPLLGLFALSWGLDFAAYTWGGTSGFCLTPAYVFLLPAYTSLWLAGRWYANHHQFAWRTLVPLFFSATAGLILCELFSSGGFYFYSGRFTDTSMVEFGHRLSQFFPMYIESFVFYLGVAGLVHAIFALIQRQIDPHSTITG</sequence>
<evidence type="ECO:0000313" key="2">
    <source>
        <dbReference type="EMBL" id="SDY37690.1"/>
    </source>
</evidence>
<keyword evidence="3" id="KW-1185">Reference proteome</keyword>
<dbReference type="RefSeq" id="WP_090414269.1">
    <property type="nucleotide sequence ID" value="NZ_FNOY01000032.1"/>
</dbReference>
<evidence type="ECO:0000256" key="1">
    <source>
        <dbReference type="SAM" id="Phobius"/>
    </source>
</evidence>
<gene>
    <name evidence="2" type="ORF">SAMN05421881_103214</name>
</gene>
<feature type="transmembrane region" description="Helical" evidence="1">
    <location>
        <begin position="157"/>
        <end position="181"/>
    </location>
</feature>
<proteinExistence type="predicted"/>
<evidence type="ECO:0000313" key="3">
    <source>
        <dbReference type="Proteomes" id="UP000198640"/>
    </source>
</evidence>
<dbReference type="STRING" id="44576.SAMN05421881_103214"/>
<protein>
    <recommendedName>
        <fullName evidence="4">Cobalamin ABC transporter</fullName>
    </recommendedName>
</protein>
<organism evidence="2 3">
    <name type="scientific">Nitrosomonas halophila</name>
    <dbReference type="NCBI Taxonomy" id="44576"/>
    <lineage>
        <taxon>Bacteria</taxon>
        <taxon>Pseudomonadati</taxon>
        <taxon>Pseudomonadota</taxon>
        <taxon>Betaproteobacteria</taxon>
        <taxon>Nitrosomonadales</taxon>
        <taxon>Nitrosomonadaceae</taxon>
        <taxon>Nitrosomonas</taxon>
    </lineage>
</organism>
<feature type="transmembrane region" description="Helical" evidence="1">
    <location>
        <begin position="37"/>
        <end position="63"/>
    </location>
</feature>
<name>A0A1H3JCD8_9PROT</name>
<dbReference type="Proteomes" id="UP000198640">
    <property type="component" value="Unassembled WGS sequence"/>
</dbReference>